<organism evidence="10 11">
    <name type="scientific">Staphylococcus cohnii subsp. cohnii</name>
    <dbReference type="NCBI Taxonomy" id="74704"/>
    <lineage>
        <taxon>Bacteria</taxon>
        <taxon>Bacillati</taxon>
        <taxon>Bacillota</taxon>
        <taxon>Bacilli</taxon>
        <taxon>Bacillales</taxon>
        <taxon>Staphylococcaceae</taxon>
        <taxon>Staphylococcus</taxon>
        <taxon>Staphylococcus cohnii species complex</taxon>
    </lineage>
</organism>
<dbReference type="GO" id="GO:0019346">
    <property type="term" value="P:transsulfuration"/>
    <property type="evidence" value="ECO:0007669"/>
    <property type="project" value="InterPro"/>
</dbReference>
<dbReference type="GO" id="GO:0030170">
    <property type="term" value="F:pyridoxal phosphate binding"/>
    <property type="evidence" value="ECO:0007669"/>
    <property type="project" value="InterPro"/>
</dbReference>
<evidence type="ECO:0000256" key="8">
    <source>
        <dbReference type="PIRSR" id="PIRSR001434-2"/>
    </source>
</evidence>
<dbReference type="SUPFAM" id="SSF53383">
    <property type="entry name" value="PLP-dependent transferases"/>
    <property type="match status" value="1"/>
</dbReference>
<accession>A0A0M2P1J0</accession>
<comment type="caution">
    <text evidence="10">The sequence shown here is derived from an EMBL/GenBank/DDBJ whole genome shotgun (WGS) entry which is preliminary data.</text>
</comment>
<dbReference type="RefSeq" id="WP_019469800.1">
    <property type="nucleotide sequence ID" value="NZ_LAKJ01000012.1"/>
</dbReference>
<dbReference type="FunFam" id="3.40.640.10:FF:000120">
    <property type="entry name" value="Putative cystathionine beta-lyase"/>
    <property type="match status" value="1"/>
</dbReference>
<dbReference type="PIRSF" id="PIRSF001434">
    <property type="entry name" value="CGS"/>
    <property type="match status" value="1"/>
</dbReference>
<dbReference type="InterPro" id="IPR015422">
    <property type="entry name" value="PyrdxlP-dep_Trfase_small"/>
</dbReference>
<sequence>MSLSKETEVIFDAQRGVDYDSANPPLYASSTFHQKVLGGDAKYDYARSGNPNRALLEEKLAALEGGDYAFAYASGIAAISAVLLTLNAGDHVILPDDVYGGTFRLTEQILTRFNIQFTTVDTTRLQDIEEAIQSNTKLIYIETPSNPLFKITDIKGVSRITQQHELLLAVDNTFMTPLGQSPLALGTDIVVHSATKFLGGHSDIIAGAAITNNKAVADALYLLQNGTGTALSAHDCWTLAQHLKTLSVRFNQSVANAQQVYDFLAQREEIAEVYYPGNDKLHLSQAKHGGAVLGLRLKDESKAQAFVDALTLPLVSVSLGGVETILSHPATMSHAAVPKKVREARNITFGLFRLSVGLENADELIADLNYALKEAFNESTHQQTETEHFSR</sequence>
<evidence type="ECO:0000256" key="2">
    <source>
        <dbReference type="ARBA" id="ARBA00009077"/>
    </source>
</evidence>
<dbReference type="PATRIC" id="fig|74704.6.peg.291"/>
<dbReference type="Proteomes" id="UP000034455">
    <property type="component" value="Unassembled WGS sequence"/>
</dbReference>
<dbReference type="NCBIfam" id="NF043007">
    <property type="entry name" value="CysBLyMetC_Staph"/>
    <property type="match status" value="1"/>
</dbReference>
<dbReference type="PANTHER" id="PTHR11808:SF50">
    <property type="entry name" value="CYSTATHIONINE BETA-LYASE"/>
    <property type="match status" value="1"/>
</dbReference>
<dbReference type="GO" id="GO:0005737">
    <property type="term" value="C:cytoplasm"/>
    <property type="evidence" value="ECO:0007669"/>
    <property type="project" value="TreeGrafter"/>
</dbReference>
<comment type="cofactor">
    <cofactor evidence="1 9">
        <name>pyridoxal 5'-phosphate</name>
        <dbReference type="ChEBI" id="CHEBI:597326"/>
    </cofactor>
</comment>
<name>A0A0M2P1J0_STACC</name>
<dbReference type="InterPro" id="IPR053577">
    <property type="entry name" value="Trans-sulfuration_enzyme"/>
</dbReference>
<proteinExistence type="inferred from homology"/>
<comment type="similarity">
    <text evidence="2 9">Belongs to the trans-sulfuration enzymes family.</text>
</comment>
<evidence type="ECO:0000256" key="5">
    <source>
        <dbReference type="ARBA" id="ARBA00022898"/>
    </source>
</evidence>
<evidence type="ECO:0000256" key="9">
    <source>
        <dbReference type="RuleBase" id="RU362118"/>
    </source>
</evidence>
<dbReference type="AlphaFoldDB" id="A0A0M2P1J0"/>
<dbReference type="EMBL" id="LAKJ01000012">
    <property type="protein sequence ID" value="KKI63793.1"/>
    <property type="molecule type" value="Genomic_DNA"/>
</dbReference>
<evidence type="ECO:0000313" key="10">
    <source>
        <dbReference type="EMBL" id="KKI63793.1"/>
    </source>
</evidence>
<evidence type="ECO:0000256" key="6">
    <source>
        <dbReference type="ARBA" id="ARBA00023167"/>
    </source>
</evidence>
<keyword evidence="6" id="KW-0486">Methionine biosynthesis</keyword>
<keyword evidence="7 10" id="KW-0456">Lyase</keyword>
<gene>
    <name evidence="10" type="ORF">UF66_0282</name>
</gene>
<evidence type="ECO:0000256" key="1">
    <source>
        <dbReference type="ARBA" id="ARBA00001933"/>
    </source>
</evidence>
<dbReference type="PROSITE" id="PS00868">
    <property type="entry name" value="CYS_MET_METAB_PP"/>
    <property type="match status" value="1"/>
</dbReference>
<feature type="modified residue" description="N6-(pyridoxal phosphate)lysine" evidence="8">
    <location>
        <position position="196"/>
    </location>
</feature>
<dbReference type="Gene3D" id="3.40.640.10">
    <property type="entry name" value="Type I PLP-dependent aspartate aminotransferase-like (Major domain)"/>
    <property type="match status" value="1"/>
</dbReference>
<keyword evidence="4" id="KW-0028">Amino-acid biosynthesis</keyword>
<dbReference type="Gene3D" id="3.90.1150.10">
    <property type="entry name" value="Aspartate Aminotransferase, domain 1"/>
    <property type="match status" value="1"/>
</dbReference>
<dbReference type="GO" id="GO:0047804">
    <property type="term" value="F:cysteine-S-conjugate beta-lyase activity"/>
    <property type="evidence" value="ECO:0007669"/>
    <property type="project" value="UniProtKB-EC"/>
</dbReference>
<dbReference type="CDD" id="cd00614">
    <property type="entry name" value="CGS_like"/>
    <property type="match status" value="1"/>
</dbReference>
<dbReference type="GO" id="GO:0009086">
    <property type="term" value="P:methionine biosynthetic process"/>
    <property type="evidence" value="ECO:0007669"/>
    <property type="project" value="UniProtKB-KW"/>
</dbReference>
<dbReference type="EC" id="4.4.1.13" evidence="3"/>
<evidence type="ECO:0000313" key="11">
    <source>
        <dbReference type="Proteomes" id="UP000034455"/>
    </source>
</evidence>
<dbReference type="Pfam" id="PF01053">
    <property type="entry name" value="Cys_Met_Meta_PP"/>
    <property type="match status" value="1"/>
</dbReference>
<evidence type="ECO:0000256" key="4">
    <source>
        <dbReference type="ARBA" id="ARBA00022605"/>
    </source>
</evidence>
<dbReference type="PANTHER" id="PTHR11808">
    <property type="entry name" value="TRANS-SULFURATION ENZYME FAMILY MEMBER"/>
    <property type="match status" value="1"/>
</dbReference>
<dbReference type="InterPro" id="IPR054542">
    <property type="entry name" value="Cys_met_metab_PP"/>
</dbReference>
<keyword evidence="5 8" id="KW-0663">Pyridoxal phosphate</keyword>
<evidence type="ECO:0000256" key="7">
    <source>
        <dbReference type="ARBA" id="ARBA00023239"/>
    </source>
</evidence>
<dbReference type="InterPro" id="IPR015424">
    <property type="entry name" value="PyrdxlP-dep_Trfase"/>
</dbReference>
<evidence type="ECO:0000256" key="3">
    <source>
        <dbReference type="ARBA" id="ARBA00012224"/>
    </source>
</evidence>
<dbReference type="InterPro" id="IPR015421">
    <property type="entry name" value="PyrdxlP-dep_Trfase_major"/>
</dbReference>
<dbReference type="InterPro" id="IPR000277">
    <property type="entry name" value="Cys/Met-Metab_PyrdxlP-dep_enz"/>
</dbReference>
<protein>
    <recommendedName>
        <fullName evidence="3">cysteine-S-conjugate beta-lyase</fullName>
        <ecNumber evidence="3">4.4.1.13</ecNumber>
    </recommendedName>
</protein>
<reference evidence="10 11" key="1">
    <citation type="submission" date="2015-03" db="EMBL/GenBank/DDBJ databases">
        <title>Genome Assembly of Staphylococcus cohnii subsp. cohnii strain G22B2.</title>
        <authorList>
            <person name="Nair G."/>
            <person name="Kaur G."/>
            <person name="Khatri I."/>
            <person name="Singh N.K."/>
            <person name="Sathyabama S."/>
            <person name="Maurya S.K."/>
            <person name="Subramanian S."/>
            <person name="Agrewala J.N."/>
            <person name="Mayilraj S."/>
        </authorList>
    </citation>
    <scope>NUCLEOTIDE SEQUENCE [LARGE SCALE GENOMIC DNA]</scope>
    <source>
        <strain evidence="10 11">G22B2</strain>
    </source>
</reference>